<evidence type="ECO:0000256" key="3">
    <source>
        <dbReference type="ARBA" id="ARBA00022801"/>
    </source>
</evidence>
<dbReference type="Pfam" id="PF07833">
    <property type="entry name" value="Cu_amine_oxidN1"/>
    <property type="match status" value="1"/>
</dbReference>
<evidence type="ECO:0000256" key="1">
    <source>
        <dbReference type="ARBA" id="ARBA00007074"/>
    </source>
</evidence>
<gene>
    <name evidence="7" type="ORF">H9647_07375</name>
</gene>
<dbReference type="EMBL" id="JACSQL010000002">
    <property type="protein sequence ID" value="MBD7967878.1"/>
    <property type="molecule type" value="Genomic_DNA"/>
</dbReference>
<organism evidence="7 8">
    <name type="scientific">Paenibacillus gallinarum</name>
    <dbReference type="NCBI Taxonomy" id="2762232"/>
    <lineage>
        <taxon>Bacteria</taxon>
        <taxon>Bacillati</taxon>
        <taxon>Bacillota</taxon>
        <taxon>Bacilli</taxon>
        <taxon>Bacillales</taxon>
        <taxon>Paenibacillaceae</taxon>
        <taxon>Paenibacillus</taxon>
    </lineage>
</organism>
<dbReference type="InterPro" id="IPR051202">
    <property type="entry name" value="Peptidase_C40"/>
</dbReference>
<feature type="chain" id="PRO_5045715256" evidence="5">
    <location>
        <begin position="28"/>
        <end position="285"/>
    </location>
</feature>
<keyword evidence="3" id="KW-0378">Hydrolase</keyword>
<evidence type="ECO:0000256" key="5">
    <source>
        <dbReference type="SAM" id="SignalP"/>
    </source>
</evidence>
<name>A0ABR8SWL7_9BACL</name>
<dbReference type="InterPro" id="IPR000064">
    <property type="entry name" value="NLP_P60_dom"/>
</dbReference>
<feature type="signal peptide" evidence="5">
    <location>
        <begin position="1"/>
        <end position="27"/>
    </location>
</feature>
<keyword evidence="4" id="KW-0788">Thiol protease</keyword>
<dbReference type="SUPFAM" id="SSF54001">
    <property type="entry name" value="Cysteine proteinases"/>
    <property type="match status" value="1"/>
</dbReference>
<dbReference type="Pfam" id="PF00877">
    <property type="entry name" value="NLPC_P60"/>
    <property type="match status" value="1"/>
</dbReference>
<dbReference type="InterPro" id="IPR012854">
    <property type="entry name" value="Cu_amine_oxidase-like_N"/>
</dbReference>
<dbReference type="InterPro" id="IPR036582">
    <property type="entry name" value="Mao_N_sf"/>
</dbReference>
<comment type="similarity">
    <text evidence="1">Belongs to the peptidase C40 family.</text>
</comment>
<dbReference type="Gene3D" id="3.30.457.10">
    <property type="entry name" value="Copper amine oxidase-like, N-terminal domain"/>
    <property type="match status" value="1"/>
</dbReference>
<dbReference type="InterPro" id="IPR038765">
    <property type="entry name" value="Papain-like_cys_pep_sf"/>
</dbReference>
<evidence type="ECO:0000313" key="8">
    <source>
        <dbReference type="Proteomes" id="UP000608071"/>
    </source>
</evidence>
<evidence type="ECO:0000256" key="2">
    <source>
        <dbReference type="ARBA" id="ARBA00022670"/>
    </source>
</evidence>
<keyword evidence="5" id="KW-0732">Signal</keyword>
<evidence type="ECO:0000259" key="6">
    <source>
        <dbReference type="PROSITE" id="PS51935"/>
    </source>
</evidence>
<keyword evidence="8" id="KW-1185">Reference proteome</keyword>
<reference evidence="7 8" key="1">
    <citation type="submission" date="2020-08" db="EMBL/GenBank/DDBJ databases">
        <title>A Genomic Blueprint of the Chicken Gut Microbiome.</title>
        <authorList>
            <person name="Gilroy R."/>
            <person name="Ravi A."/>
            <person name="Getino M."/>
            <person name="Pursley I."/>
            <person name="Horton D.L."/>
            <person name="Alikhan N.-F."/>
            <person name="Baker D."/>
            <person name="Gharbi K."/>
            <person name="Hall N."/>
            <person name="Watson M."/>
            <person name="Adriaenssens E.M."/>
            <person name="Foster-Nyarko E."/>
            <person name="Jarju S."/>
            <person name="Secka A."/>
            <person name="Antonio M."/>
            <person name="Oren A."/>
            <person name="Chaudhuri R."/>
            <person name="La Ragione R.M."/>
            <person name="Hildebrand F."/>
            <person name="Pallen M.J."/>
        </authorList>
    </citation>
    <scope>NUCLEOTIDE SEQUENCE [LARGE SCALE GENOMIC DNA]</scope>
    <source>
        <strain evidence="7 8">Sa2BVA9</strain>
    </source>
</reference>
<dbReference type="RefSeq" id="WP_191799100.1">
    <property type="nucleotide sequence ID" value="NZ_JACSQL010000002.1"/>
</dbReference>
<dbReference type="PANTHER" id="PTHR47053">
    <property type="entry name" value="MUREIN DD-ENDOPEPTIDASE MEPH-RELATED"/>
    <property type="match status" value="1"/>
</dbReference>
<accession>A0ABR8SWL7</accession>
<comment type="caution">
    <text evidence="7">The sequence shown here is derived from an EMBL/GenBank/DDBJ whole genome shotgun (WGS) entry which is preliminary data.</text>
</comment>
<evidence type="ECO:0000256" key="4">
    <source>
        <dbReference type="ARBA" id="ARBA00022807"/>
    </source>
</evidence>
<feature type="domain" description="NlpC/P60" evidence="6">
    <location>
        <begin position="165"/>
        <end position="285"/>
    </location>
</feature>
<protein>
    <submittedName>
        <fullName evidence="7">C40 family peptidase</fullName>
    </submittedName>
</protein>
<dbReference type="PANTHER" id="PTHR47053:SF1">
    <property type="entry name" value="MUREIN DD-ENDOPEPTIDASE MEPH-RELATED"/>
    <property type="match status" value="1"/>
</dbReference>
<dbReference type="Gene3D" id="3.90.1720.10">
    <property type="entry name" value="endopeptidase domain like (from Nostoc punctiforme)"/>
    <property type="match status" value="1"/>
</dbReference>
<dbReference type="PROSITE" id="PS51935">
    <property type="entry name" value="NLPC_P60"/>
    <property type="match status" value="1"/>
</dbReference>
<keyword evidence="2" id="KW-0645">Protease</keyword>
<evidence type="ECO:0000313" key="7">
    <source>
        <dbReference type="EMBL" id="MBD7967878.1"/>
    </source>
</evidence>
<dbReference type="SUPFAM" id="SSF55383">
    <property type="entry name" value="Copper amine oxidase, domain N"/>
    <property type="match status" value="1"/>
</dbReference>
<sequence>MMKFGKCMLLTTLLGAGLVLGNSQVDASSSGSNSVNVQLNDSLVNFEDASPFLDNNDRTQVPLRKLAEEMNYTVSSSKSGSTTTVTIKKNGTTIKIKTGSTTATVNGKSVSLDTQVFIRSNRTYVPLRFVSEAMGSEVIWKKSYSLVMVSTTGKTYSPILVGNDHVKGTSIVQEATKYIGTPYVYGGSTPSGFDCSGFVKYVFEKHNVSLPRTAASMYNTGTSVSKSNLKQGDLVFFNTTGSVSHVGIYVGNNSFISATTSSGIKIDSLSNTYWGPKYVGAKSVL</sequence>
<proteinExistence type="inferred from homology"/>
<dbReference type="Proteomes" id="UP000608071">
    <property type="component" value="Unassembled WGS sequence"/>
</dbReference>